<dbReference type="InterPro" id="IPR001769">
    <property type="entry name" value="Gingipain"/>
</dbReference>
<name>Q2YZY8_9BACT</name>
<evidence type="ECO:0000313" key="3">
    <source>
        <dbReference type="EMBL" id="CAI78577.1"/>
    </source>
</evidence>
<dbReference type="Pfam" id="PF01364">
    <property type="entry name" value="Peptidase_C25"/>
    <property type="match status" value="1"/>
</dbReference>
<sequence length="344" mass="37846">MLILSTPEYQDTLGEYIAWKKSRGLDVELDVRAAGQGAEAVKKRIQEKFARGGLAYIILVGDIDDVPSLMLPDRGSGRGYPSDPSYTLLDGDDLIGDALISRLSANTPAELEIQVNKIIKYEKGDFENLDWIRRAVVASMDGFDGVDHAAKLEKNLKARPDLFDDVIKIMESDSDVTRKIREAIETKGVNFIAHHGHGSTTAFASLPFSREDAARLKNYETGFPIIHGAACSTGSFWIEDGDCLAEAFMKAGTVDQPAGAIAFLGGDTSMDPGACIAAQKNVFMTFYFDESVKTIGELFYKGTLAAMKNLSKDRAERLFRRWHLFGDCSTLLWRKIPNAGRKSS</sequence>
<dbReference type="InterPro" id="IPR029031">
    <property type="entry name" value="Gingipain_N_sf"/>
</dbReference>
<dbReference type="Gene3D" id="3.40.50.10390">
    <property type="entry name" value="Gingipain r, domain 1"/>
    <property type="match status" value="1"/>
</dbReference>
<keyword evidence="1" id="KW-0732">Signal</keyword>
<protein>
    <recommendedName>
        <fullName evidence="2">Gingipain domain-containing protein</fullName>
    </recommendedName>
</protein>
<reference evidence="3" key="1">
    <citation type="journal article" date="2005" name="Environ. Microbiol.">
        <title>Lateral gene transfer and phylogenetic assignment of environmental fosmid clones.</title>
        <authorList>
            <person name="Nesbo C.L."/>
            <person name="Boucher Y."/>
            <person name="Dlutek M."/>
            <person name="Doolittle F.W."/>
        </authorList>
    </citation>
    <scope>NUCLEOTIDE SEQUENCE</scope>
</reference>
<proteinExistence type="predicted"/>
<evidence type="ECO:0000259" key="2">
    <source>
        <dbReference type="Pfam" id="PF01364"/>
    </source>
</evidence>
<dbReference type="GO" id="GO:0008234">
    <property type="term" value="F:cysteine-type peptidase activity"/>
    <property type="evidence" value="ECO:0007669"/>
    <property type="project" value="InterPro"/>
</dbReference>
<accession>Q2YZY8</accession>
<dbReference type="GO" id="GO:0006508">
    <property type="term" value="P:proteolysis"/>
    <property type="evidence" value="ECO:0007669"/>
    <property type="project" value="InterPro"/>
</dbReference>
<dbReference type="EMBL" id="AJ937765">
    <property type="protein sequence ID" value="CAI78577.1"/>
    <property type="molecule type" value="Genomic_DNA"/>
</dbReference>
<dbReference type="SUPFAM" id="SSF52129">
    <property type="entry name" value="Caspase-like"/>
    <property type="match status" value="1"/>
</dbReference>
<dbReference type="Gene3D" id="3.40.50.1460">
    <property type="match status" value="1"/>
</dbReference>
<organism evidence="3">
    <name type="scientific">uncultured Aminicenantes bacterium</name>
    <dbReference type="NCBI Taxonomy" id="174294"/>
    <lineage>
        <taxon>Bacteria</taxon>
        <taxon>Candidatus Aminicenantota</taxon>
        <taxon>environmental samples</taxon>
    </lineage>
</organism>
<dbReference type="InterPro" id="IPR029030">
    <property type="entry name" value="Caspase-like_dom_sf"/>
</dbReference>
<dbReference type="AlphaFoldDB" id="Q2YZY8"/>
<evidence type="ECO:0000256" key="1">
    <source>
        <dbReference type="ARBA" id="ARBA00022729"/>
    </source>
</evidence>
<feature type="domain" description="Gingipain" evidence="2">
    <location>
        <begin position="1"/>
        <end position="330"/>
    </location>
</feature>